<sequence>MDVVRELLTHTRYNSGWDVSTSLLLAAKQGFVELVEEFLKSENITAVRTPKGETALHLAAHQQHHEVVLRLISDAPKVFGVNEKDASGLTPLNFAAMSGRLVTVQTLLKRGAGIDDEAISGQTALHKAALHGHTLVIQELLQHFGKDNVRRQDVVLAQDEEGNTAFTLAVSQDHLDITKALLESFSSSNSKATKLQGKSKNALNIAARNNHEKVAQLLLDHGWDISDKDEGGLTALHHAAAAGGVELIKLLLEKGADPNTASNRGERPLHGAAAPTPGAVMALLDNEGTDINISDDENVTPLWRASWNGKLECVKALLMRSPYLDLRDDSYGYTALHAAYDNPDITKLLLDAGANPTLPTATGEPPLVFVADQTNGLKTVEYYLDAEVDPNIRNTKGLTALHVAAEAGQLETLKLLEARGTDINATGIKGETALHLAAYEGHLNVVEYLLQSGVNINQLSESLGTPLIAAADGGGAWVEVVTTLLGKGAEPNLTSMNFKHHTALQAVAGRSSDAMRALLDAGADVNVVGGHYGSPLCTAVAAGNKDNALLLLEAGAMVDYCGGPKGTALEYALSRGFWDVADLCLEWDAGVNILSRGKHGTALIAAIHGESVDKVKQLLQRGADPNLCASSGESPIQAAIRKGRDDIFEAILEGGGQISSRDQHGMGPVSNVIIHKSLGLLSYLWGIEGIDTNETDAVGRTPLMLAVLQGIDVVQQLLSNGANLDLQDQWGKTALMYAITRDYPTLVSELIVCGADLFKKDARGRDALYWACWLSSHDTFSQVLQEMKTLDPLESSFQRAINAAVASGKPEVVKRLLENMRNIRTQTDDDGWMISHAVLRYDNDDIGKTVKEAVIEAGERMAEPLSPTKLPREWHEIDLSAALFRGEDARTIMVSKTYRPLKSDTLKGIARADHPMWPQQDGVYYFEVSIENGGNNNKGRFAVGFCNENESLENGLGETYGSWGYFGDDGEAVCTDSTTQYGPLFGEGDVIGCGVNFEQNFAFYTKNGEIIGQAFANVFGKLYPAISVDVRLTECAFSARFWEGGEFGNEDFKFKGPFNDQSTFQKSARPVTEANTTNSPESDADSTSSESFMSDDE</sequence>
<dbReference type="PROSITE" id="PS50088">
    <property type="entry name" value="ANK_REPEAT"/>
    <property type="match status" value="10"/>
</dbReference>
<dbReference type="PROSITE" id="PS50297">
    <property type="entry name" value="ANK_REP_REGION"/>
    <property type="match status" value="8"/>
</dbReference>
<dbReference type="Pfam" id="PF00622">
    <property type="entry name" value="SPRY"/>
    <property type="match status" value="1"/>
</dbReference>
<gene>
    <name evidence="6" type="ORF">CGGC5_10506</name>
</gene>
<dbReference type="EMBL" id="KB020885">
    <property type="protein sequence ID" value="ELA28979.1"/>
    <property type="molecule type" value="Genomic_DNA"/>
</dbReference>
<dbReference type="SUPFAM" id="SSF48403">
    <property type="entry name" value="Ankyrin repeat"/>
    <property type="match status" value="3"/>
</dbReference>
<dbReference type="Pfam" id="PF12796">
    <property type="entry name" value="Ank_2"/>
    <property type="match status" value="7"/>
</dbReference>
<feature type="repeat" description="ANK" evidence="3">
    <location>
        <begin position="698"/>
        <end position="729"/>
    </location>
</feature>
<feature type="repeat" description="ANK" evidence="3">
    <location>
        <begin position="631"/>
        <end position="663"/>
    </location>
</feature>
<dbReference type="InterPro" id="IPR043136">
    <property type="entry name" value="B30.2/SPRY_sf"/>
</dbReference>
<dbReference type="CDD" id="cd12885">
    <property type="entry name" value="SPRY_RanBP_like"/>
    <property type="match status" value="1"/>
</dbReference>
<name>L2FRE4_COLFN</name>
<organism evidence="6">
    <name type="scientific">Colletotrichum fructicola (strain Nara gc5)</name>
    <name type="common">Anthracnose fungus</name>
    <name type="synonym">Colletotrichum gloeosporioides (strain Nara gc5)</name>
    <dbReference type="NCBI Taxonomy" id="1213859"/>
    <lineage>
        <taxon>Eukaryota</taxon>
        <taxon>Fungi</taxon>
        <taxon>Dikarya</taxon>
        <taxon>Ascomycota</taxon>
        <taxon>Pezizomycotina</taxon>
        <taxon>Sordariomycetes</taxon>
        <taxon>Hypocreomycetidae</taxon>
        <taxon>Glomerellales</taxon>
        <taxon>Glomerellaceae</taxon>
        <taxon>Colletotrichum</taxon>
        <taxon>Colletotrichum gloeosporioides species complex</taxon>
    </lineage>
</organism>
<evidence type="ECO:0000256" key="4">
    <source>
        <dbReference type="SAM" id="MobiDB-lite"/>
    </source>
</evidence>
<feature type="compositionally biased region" description="Polar residues" evidence="4">
    <location>
        <begin position="1073"/>
        <end position="1097"/>
    </location>
</feature>
<dbReference type="PRINTS" id="PR01415">
    <property type="entry name" value="ANKYRIN"/>
</dbReference>
<feature type="domain" description="B30.2/SPRY" evidence="5">
    <location>
        <begin position="852"/>
        <end position="1046"/>
    </location>
</feature>
<evidence type="ECO:0000256" key="1">
    <source>
        <dbReference type="ARBA" id="ARBA00022737"/>
    </source>
</evidence>
<dbReference type="InterPro" id="IPR001870">
    <property type="entry name" value="B30.2/SPRY"/>
</dbReference>
<feature type="repeat" description="ANK" evidence="3">
    <location>
        <begin position="396"/>
        <end position="428"/>
    </location>
</feature>
<dbReference type="InterPro" id="IPR003877">
    <property type="entry name" value="SPRY_dom"/>
</dbReference>
<evidence type="ECO:0000256" key="2">
    <source>
        <dbReference type="ARBA" id="ARBA00023043"/>
    </source>
</evidence>
<evidence type="ECO:0000259" key="5">
    <source>
        <dbReference type="PROSITE" id="PS50188"/>
    </source>
</evidence>
<feature type="repeat" description="ANK" evidence="3">
    <location>
        <begin position="87"/>
        <end position="119"/>
    </location>
</feature>
<feature type="repeat" description="ANK" evidence="3">
    <location>
        <begin position="198"/>
        <end position="230"/>
    </location>
</feature>
<dbReference type="PROSITE" id="PS50188">
    <property type="entry name" value="B302_SPRY"/>
    <property type="match status" value="1"/>
</dbReference>
<dbReference type="AlphaFoldDB" id="L2FRE4"/>
<feature type="repeat" description="ANK" evidence="3">
    <location>
        <begin position="51"/>
        <end position="83"/>
    </location>
</feature>
<feature type="repeat" description="ANK" evidence="3">
    <location>
        <begin position="429"/>
        <end position="461"/>
    </location>
</feature>
<dbReference type="InterPro" id="IPR036770">
    <property type="entry name" value="Ankyrin_rpt-contain_sf"/>
</dbReference>
<dbReference type="Gene3D" id="1.25.40.20">
    <property type="entry name" value="Ankyrin repeat-containing domain"/>
    <property type="match status" value="6"/>
</dbReference>
<dbReference type="STRING" id="1213859.L2FRE4"/>
<dbReference type="SMART" id="SM00248">
    <property type="entry name" value="ANK"/>
    <property type="match status" value="22"/>
</dbReference>
<feature type="region of interest" description="Disordered" evidence="4">
    <location>
        <begin position="1061"/>
        <end position="1097"/>
    </location>
</feature>
<protein>
    <submittedName>
        <fullName evidence="6">Ankyrin unc44</fullName>
    </submittedName>
</protein>
<proteinExistence type="predicted"/>
<dbReference type="HOGENOM" id="CLU_001662_0_0_1"/>
<dbReference type="InterPro" id="IPR044736">
    <property type="entry name" value="Gid1/RanBPM/SPLA_SPRY"/>
</dbReference>
<evidence type="ECO:0000313" key="6">
    <source>
        <dbReference type="EMBL" id="ELA28979.1"/>
    </source>
</evidence>
<dbReference type="PANTHER" id="PTHR24198">
    <property type="entry name" value="ANKYRIN REPEAT AND PROTEIN KINASE DOMAIN-CONTAINING PROTEIN"/>
    <property type="match status" value="1"/>
</dbReference>
<keyword evidence="1" id="KW-0677">Repeat</keyword>
<dbReference type="Gene3D" id="2.60.120.920">
    <property type="match status" value="1"/>
</dbReference>
<feature type="repeat" description="ANK" evidence="3">
    <location>
        <begin position="264"/>
        <end position="296"/>
    </location>
</feature>
<dbReference type="SMART" id="SM00449">
    <property type="entry name" value="SPRY"/>
    <property type="match status" value="1"/>
</dbReference>
<dbReference type="InterPro" id="IPR002110">
    <property type="entry name" value="Ankyrin_rpt"/>
</dbReference>
<keyword evidence="2 3" id="KW-0040">ANK repeat</keyword>
<dbReference type="SUPFAM" id="SSF49899">
    <property type="entry name" value="Concanavalin A-like lectins/glucanases"/>
    <property type="match status" value="1"/>
</dbReference>
<feature type="repeat" description="ANK" evidence="3">
    <location>
        <begin position="231"/>
        <end position="263"/>
    </location>
</feature>
<feature type="repeat" description="ANK" evidence="3">
    <location>
        <begin position="120"/>
        <end position="152"/>
    </location>
</feature>
<dbReference type="InterPro" id="IPR013320">
    <property type="entry name" value="ConA-like_dom_sf"/>
</dbReference>
<dbReference type="GO" id="GO:0005737">
    <property type="term" value="C:cytoplasm"/>
    <property type="evidence" value="ECO:0007669"/>
    <property type="project" value="TreeGrafter"/>
</dbReference>
<accession>L2FRE4</accession>
<reference evidence="6" key="1">
    <citation type="submission" date="2012-08" db="EMBL/GenBank/DDBJ databases">
        <title>Genome analysis of Colletotrichum orbiculare and Colletotrichum fructicola.</title>
        <authorList>
            <person name="Gan P.H.P."/>
            <person name="Ikeda K."/>
            <person name="Irieda H."/>
            <person name="Narusaka M."/>
            <person name="O'Connell R.J."/>
            <person name="Narusaka Y."/>
            <person name="Takano Y."/>
            <person name="Kubo Y."/>
            <person name="Shirasu K."/>
        </authorList>
    </citation>
    <scope>NUCLEOTIDE SEQUENCE</scope>
    <source>
        <strain evidence="6">Nara gc5</strain>
    </source>
</reference>
<dbReference type="PANTHER" id="PTHR24198:SF165">
    <property type="entry name" value="ANKYRIN REPEAT-CONTAINING PROTEIN-RELATED"/>
    <property type="match status" value="1"/>
</dbReference>
<evidence type="ECO:0000256" key="3">
    <source>
        <dbReference type="PROSITE-ProRule" id="PRU00023"/>
    </source>
</evidence>
<dbReference type="Pfam" id="PF13637">
    <property type="entry name" value="Ank_4"/>
    <property type="match status" value="1"/>
</dbReference>